<feature type="region of interest" description="Disordered" evidence="1">
    <location>
        <begin position="81"/>
        <end position="162"/>
    </location>
</feature>
<dbReference type="OrthoDB" id="8887905at2759"/>
<dbReference type="GeneID" id="122140409"/>
<proteinExistence type="predicted"/>
<accession>A0A9R0AIB6</accession>
<organism evidence="2">
    <name type="scientific">Cyprinus carpio</name>
    <name type="common">Common carp</name>
    <dbReference type="NCBI Taxonomy" id="7962"/>
    <lineage>
        <taxon>Eukaryota</taxon>
        <taxon>Metazoa</taxon>
        <taxon>Chordata</taxon>
        <taxon>Craniata</taxon>
        <taxon>Vertebrata</taxon>
        <taxon>Euteleostomi</taxon>
        <taxon>Actinopterygii</taxon>
        <taxon>Neopterygii</taxon>
        <taxon>Teleostei</taxon>
        <taxon>Ostariophysi</taxon>
        <taxon>Cypriniformes</taxon>
        <taxon>Cyprinidae</taxon>
        <taxon>Cyprininae</taxon>
        <taxon>Cyprinus</taxon>
    </lineage>
</organism>
<dbReference type="AlphaFoldDB" id="A0A9R0AIB6"/>
<dbReference type="PANTHER" id="PTHR34153:SF2">
    <property type="entry name" value="SI:CH211-262H13.3-RELATED"/>
    <property type="match status" value="1"/>
</dbReference>
<gene>
    <name evidence="2" type="primary">LOC122140409</name>
</gene>
<evidence type="ECO:0000313" key="2">
    <source>
        <dbReference type="RefSeq" id="XP_042599857.1"/>
    </source>
</evidence>
<dbReference type="PANTHER" id="PTHR34153">
    <property type="entry name" value="SI:CH211-262H13.3-RELATED-RELATED"/>
    <property type="match status" value="1"/>
</dbReference>
<dbReference type="KEGG" id="ccar:122140409"/>
<sequence length="322" mass="36835">MKYGNMYIVGFYIVIFEQENAIAVAPALWVEEVNGVLICYWPRRNAAAMAKASQRPDKELWKRHKIRILSETDNYKTARERAKKAVESSNVDTEEEVLKERKKKVPSKYWTESEGECEIPTKKRRKMSTSSQKPSSLPKPPSYKPPTDITITAHSPEEDEPSLPNLSANNTFHDFQHLIEQSEQRMLLAIERMSTDISNSIERLVQTIQQNHPGPATVTTPPQETIERPCRIVQELQAFILKLEGPEGKKRMIQFLSLMGGSNIGDAVRRILRKIATNEAWSNYSLKGRKGKLTFIGTALHHIVLSMLFKTSLFFSLHHETF</sequence>
<dbReference type="Proteomes" id="UP001155660">
    <property type="component" value="Chromosome A4"/>
</dbReference>
<dbReference type="RefSeq" id="XP_042599857.1">
    <property type="nucleotide sequence ID" value="XM_042743923.1"/>
</dbReference>
<name>A0A9R0AIB6_CYPCA</name>
<evidence type="ECO:0000256" key="1">
    <source>
        <dbReference type="SAM" id="MobiDB-lite"/>
    </source>
</evidence>
<reference evidence="2" key="1">
    <citation type="submission" date="2025-08" db="UniProtKB">
        <authorList>
            <consortium name="RefSeq"/>
        </authorList>
    </citation>
    <scope>IDENTIFICATION</scope>
    <source>
        <tissue evidence="2">Muscle</tissue>
    </source>
</reference>
<protein>
    <submittedName>
        <fullName evidence="2">Uncharacterized protein LOC122140409</fullName>
    </submittedName>
</protein>